<reference evidence="1" key="1">
    <citation type="journal article" date="2021" name="Front. Microbiol.">
        <title>Comprehensive Comparative Genomics and Phenotyping of Methylobacterium Species.</title>
        <authorList>
            <person name="Alessa O."/>
            <person name="Ogura Y."/>
            <person name="Fujitani Y."/>
            <person name="Takami H."/>
            <person name="Hayashi T."/>
            <person name="Sahin N."/>
            <person name="Tani A."/>
        </authorList>
    </citation>
    <scope>NUCLEOTIDE SEQUENCE</scope>
    <source>
        <strain evidence="1">DSM 14458</strain>
    </source>
</reference>
<reference evidence="1" key="2">
    <citation type="submission" date="2021-08" db="EMBL/GenBank/DDBJ databases">
        <authorList>
            <person name="Tani A."/>
            <person name="Ola A."/>
            <person name="Ogura Y."/>
            <person name="Katsura K."/>
            <person name="Hayashi T."/>
        </authorList>
    </citation>
    <scope>NUCLEOTIDE SEQUENCE</scope>
    <source>
        <strain evidence="1">DSM 14458</strain>
    </source>
</reference>
<dbReference type="RefSeq" id="WP_238308365.1">
    <property type="nucleotide sequence ID" value="NZ_BPRE01000013.1"/>
</dbReference>
<dbReference type="EMBL" id="BPRE01000013">
    <property type="protein sequence ID" value="GJE77248.1"/>
    <property type="molecule type" value="Genomic_DNA"/>
</dbReference>
<dbReference type="Proteomes" id="UP001055093">
    <property type="component" value="Unassembled WGS sequence"/>
</dbReference>
<name>A0ABQ4UYR3_9HYPH</name>
<keyword evidence="2" id="KW-1185">Reference proteome</keyword>
<accession>A0ABQ4UYR3</accession>
<evidence type="ECO:0008006" key="3">
    <source>
        <dbReference type="Google" id="ProtNLM"/>
    </source>
</evidence>
<comment type="caution">
    <text evidence="1">The sequence shown here is derived from an EMBL/GenBank/DDBJ whole genome shotgun (WGS) entry which is preliminary data.</text>
</comment>
<evidence type="ECO:0000313" key="2">
    <source>
        <dbReference type="Proteomes" id="UP001055093"/>
    </source>
</evidence>
<organism evidence="1 2">
    <name type="scientific">Methylorubrum suomiense</name>
    <dbReference type="NCBI Taxonomy" id="144191"/>
    <lineage>
        <taxon>Bacteria</taxon>
        <taxon>Pseudomonadati</taxon>
        <taxon>Pseudomonadota</taxon>
        <taxon>Alphaproteobacteria</taxon>
        <taxon>Hyphomicrobiales</taxon>
        <taxon>Methylobacteriaceae</taxon>
        <taxon>Methylorubrum</taxon>
    </lineage>
</organism>
<sequence length="66" mass="7336">MISTQLPPPPFDDGRGLYPERLAAAVPRGFNDLVREAAGMEGVTIAEFVRRALLHRLDQMSKTENL</sequence>
<gene>
    <name evidence="1" type="ORF">BGCPKDLD_3851</name>
</gene>
<proteinExistence type="predicted"/>
<protein>
    <recommendedName>
        <fullName evidence="3">CopG family transcriptional regulator</fullName>
    </recommendedName>
</protein>
<evidence type="ECO:0000313" key="1">
    <source>
        <dbReference type="EMBL" id="GJE77248.1"/>
    </source>
</evidence>